<feature type="region of interest" description="Disordered" evidence="1">
    <location>
        <begin position="103"/>
        <end position="176"/>
    </location>
</feature>
<dbReference type="AlphaFoldDB" id="A0AAW2G0H9"/>
<evidence type="ECO:0000313" key="3">
    <source>
        <dbReference type="Proteomes" id="UP001430953"/>
    </source>
</evidence>
<gene>
    <name evidence="2" type="ORF">PUN28_008640</name>
</gene>
<protein>
    <submittedName>
        <fullName evidence="2">Uncharacterized protein</fullName>
    </submittedName>
</protein>
<keyword evidence="3" id="KW-1185">Reference proteome</keyword>
<evidence type="ECO:0000256" key="1">
    <source>
        <dbReference type="SAM" id="MobiDB-lite"/>
    </source>
</evidence>
<accession>A0AAW2G0H9</accession>
<evidence type="ECO:0000313" key="2">
    <source>
        <dbReference type="EMBL" id="KAL0121055.1"/>
    </source>
</evidence>
<comment type="caution">
    <text evidence="2">The sequence shown here is derived from an EMBL/GenBank/DDBJ whole genome shotgun (WGS) entry which is preliminary data.</text>
</comment>
<sequence length="186" mass="20858">MSDDEAKRKRKYVLHQNDPGIRVHRRQISLARTRTVRKRTDRSPSPARGDEMLIVSRKRACKMNENQARDPVCEFCRLRKVSKRQPDAHSSYLGGLGAGRCNSSRLSPGRRRHSYGDGGWRTWRSRRVPPGQDSGYATRVAAPGGSRVRPPGSWSPGSVCSAEELPSPSPRPYRSGPILIIDIMRG</sequence>
<proteinExistence type="predicted"/>
<dbReference type="EMBL" id="JADYXP020000007">
    <property type="protein sequence ID" value="KAL0121055.1"/>
    <property type="molecule type" value="Genomic_DNA"/>
</dbReference>
<name>A0AAW2G0H9_9HYME</name>
<organism evidence="2 3">
    <name type="scientific">Cardiocondyla obscurior</name>
    <dbReference type="NCBI Taxonomy" id="286306"/>
    <lineage>
        <taxon>Eukaryota</taxon>
        <taxon>Metazoa</taxon>
        <taxon>Ecdysozoa</taxon>
        <taxon>Arthropoda</taxon>
        <taxon>Hexapoda</taxon>
        <taxon>Insecta</taxon>
        <taxon>Pterygota</taxon>
        <taxon>Neoptera</taxon>
        <taxon>Endopterygota</taxon>
        <taxon>Hymenoptera</taxon>
        <taxon>Apocrita</taxon>
        <taxon>Aculeata</taxon>
        <taxon>Formicoidea</taxon>
        <taxon>Formicidae</taxon>
        <taxon>Myrmicinae</taxon>
        <taxon>Cardiocondyla</taxon>
    </lineage>
</organism>
<dbReference type="Proteomes" id="UP001430953">
    <property type="component" value="Unassembled WGS sequence"/>
</dbReference>
<reference evidence="2 3" key="1">
    <citation type="submission" date="2023-03" db="EMBL/GenBank/DDBJ databases">
        <title>High recombination rates correlate with genetic variation in Cardiocondyla obscurior ants.</title>
        <authorList>
            <person name="Errbii M."/>
        </authorList>
    </citation>
    <scope>NUCLEOTIDE SEQUENCE [LARGE SCALE GENOMIC DNA]</scope>
    <source>
        <strain evidence="2">Alpha-2009</strain>
        <tissue evidence="2">Whole body</tissue>
    </source>
</reference>